<feature type="compositionally biased region" description="Low complexity" evidence="1">
    <location>
        <begin position="30"/>
        <end position="49"/>
    </location>
</feature>
<evidence type="ECO:0000313" key="2">
    <source>
        <dbReference type="EMBL" id="KAF1748323.1"/>
    </source>
</evidence>
<organism evidence="2 3">
    <name type="scientific">Caenorhabditis remanei</name>
    <name type="common">Caenorhabditis vulgaris</name>
    <dbReference type="NCBI Taxonomy" id="31234"/>
    <lineage>
        <taxon>Eukaryota</taxon>
        <taxon>Metazoa</taxon>
        <taxon>Ecdysozoa</taxon>
        <taxon>Nematoda</taxon>
        <taxon>Chromadorea</taxon>
        <taxon>Rhabditida</taxon>
        <taxon>Rhabditina</taxon>
        <taxon>Rhabditomorpha</taxon>
        <taxon>Rhabditoidea</taxon>
        <taxon>Rhabditidae</taxon>
        <taxon>Peloderinae</taxon>
        <taxon>Caenorhabditis</taxon>
    </lineage>
</organism>
<accession>A0A6A5G0J3</accession>
<dbReference type="CTD" id="9822318"/>
<dbReference type="EMBL" id="WUAV01000006">
    <property type="protein sequence ID" value="KAF1748323.1"/>
    <property type="molecule type" value="Genomic_DNA"/>
</dbReference>
<gene>
    <name evidence="2" type="ORF">GCK72_024790</name>
</gene>
<proteinExistence type="predicted"/>
<dbReference type="KEGG" id="crq:GCK72_024790"/>
<dbReference type="AlphaFoldDB" id="A0A6A5G0J3"/>
<evidence type="ECO:0000256" key="1">
    <source>
        <dbReference type="SAM" id="MobiDB-lite"/>
    </source>
</evidence>
<protein>
    <submittedName>
        <fullName evidence="2">Uncharacterized protein</fullName>
    </submittedName>
</protein>
<comment type="caution">
    <text evidence="2">The sequence shown here is derived from an EMBL/GenBank/DDBJ whole genome shotgun (WGS) entry which is preliminary data.</text>
</comment>
<feature type="region of interest" description="Disordered" evidence="1">
    <location>
        <begin position="1"/>
        <end position="58"/>
    </location>
</feature>
<evidence type="ECO:0000313" key="3">
    <source>
        <dbReference type="Proteomes" id="UP000483820"/>
    </source>
</evidence>
<dbReference type="GeneID" id="9822318"/>
<dbReference type="Proteomes" id="UP000483820">
    <property type="component" value="Chromosome X"/>
</dbReference>
<dbReference type="RefSeq" id="XP_003117709.2">
    <property type="nucleotide sequence ID" value="XM_003117661.2"/>
</dbReference>
<sequence>MVKTKKTKDKGNEIGKIPVSALPMSKRSSPKNAKAQSAPSSQAAQSGKPATKRQVVNAADVTHSNVVEVQAQQEVRRSARLNLLGSPPFESTPVASVVEKVSAVLANVERPVALDVGVQAEQGELVMEQREAPVTVDVAVQTDQEEPVIDQGEGPVAPEQGDHVMEQQEGPVAADDAAEEDLVVVNEQLTHKAYIRRLKAQGKTFSRYFLNCCSEQSLEDRVFAYQADSFEANNRDRRQFAPGKIRVCLD</sequence>
<reference evidence="2 3" key="1">
    <citation type="submission" date="2019-12" db="EMBL/GenBank/DDBJ databases">
        <title>Chromosome-level assembly of the Caenorhabditis remanei genome.</title>
        <authorList>
            <person name="Teterina A.A."/>
            <person name="Willis J.H."/>
            <person name="Phillips P.C."/>
        </authorList>
    </citation>
    <scope>NUCLEOTIDE SEQUENCE [LARGE SCALE GENOMIC DNA]</scope>
    <source>
        <strain evidence="2 3">PX506</strain>
        <tissue evidence="2">Whole organism</tissue>
    </source>
</reference>
<name>A0A6A5G0J3_CAERE</name>